<accession>A0AAE1NVU0</accession>
<name>A0AAE1NVU0_9EUCA</name>
<sequence length="155" mass="17829">MQQSEPHATDRTSCNSQNLMQQTEPHATDRTSCNRQNLMQQTEPHATNRTSCNRQNLMQQTEPHATDRTSCNRQNHMQQLIHTLTHYNTFSSSPAMVQKSIRHQEYKHTSNICQNTVTTNNHNITGTSNGYHWTPTLFCLTGINSRLGSRVMECR</sequence>
<organism evidence="2 3">
    <name type="scientific">Petrolisthes manimaculis</name>
    <dbReference type="NCBI Taxonomy" id="1843537"/>
    <lineage>
        <taxon>Eukaryota</taxon>
        <taxon>Metazoa</taxon>
        <taxon>Ecdysozoa</taxon>
        <taxon>Arthropoda</taxon>
        <taxon>Crustacea</taxon>
        <taxon>Multicrustacea</taxon>
        <taxon>Malacostraca</taxon>
        <taxon>Eumalacostraca</taxon>
        <taxon>Eucarida</taxon>
        <taxon>Decapoda</taxon>
        <taxon>Pleocyemata</taxon>
        <taxon>Anomura</taxon>
        <taxon>Galatheoidea</taxon>
        <taxon>Porcellanidae</taxon>
        <taxon>Petrolisthes</taxon>
    </lineage>
</organism>
<dbReference type="Proteomes" id="UP001292094">
    <property type="component" value="Unassembled WGS sequence"/>
</dbReference>
<dbReference type="AlphaFoldDB" id="A0AAE1NVU0"/>
<evidence type="ECO:0000256" key="1">
    <source>
        <dbReference type="SAM" id="MobiDB-lite"/>
    </source>
</evidence>
<gene>
    <name evidence="2" type="ORF">Pmani_031202</name>
</gene>
<evidence type="ECO:0000313" key="2">
    <source>
        <dbReference type="EMBL" id="KAK4296277.1"/>
    </source>
</evidence>
<proteinExistence type="predicted"/>
<dbReference type="EMBL" id="JAWZYT010003895">
    <property type="protein sequence ID" value="KAK4296277.1"/>
    <property type="molecule type" value="Genomic_DNA"/>
</dbReference>
<feature type="region of interest" description="Disordered" evidence="1">
    <location>
        <begin position="1"/>
        <end position="31"/>
    </location>
</feature>
<evidence type="ECO:0000313" key="3">
    <source>
        <dbReference type="Proteomes" id="UP001292094"/>
    </source>
</evidence>
<comment type="caution">
    <text evidence="2">The sequence shown here is derived from an EMBL/GenBank/DDBJ whole genome shotgun (WGS) entry which is preliminary data.</text>
</comment>
<keyword evidence="3" id="KW-1185">Reference proteome</keyword>
<reference evidence="2" key="1">
    <citation type="submission" date="2023-11" db="EMBL/GenBank/DDBJ databases">
        <title>Genome assemblies of two species of porcelain crab, Petrolisthes cinctipes and Petrolisthes manimaculis (Anomura: Porcellanidae).</title>
        <authorList>
            <person name="Angst P."/>
        </authorList>
    </citation>
    <scope>NUCLEOTIDE SEQUENCE</scope>
    <source>
        <strain evidence="2">PB745_02</strain>
        <tissue evidence="2">Gill</tissue>
    </source>
</reference>
<protein>
    <submittedName>
        <fullName evidence="2">Uncharacterized protein</fullName>
    </submittedName>
</protein>